<evidence type="ECO:0000256" key="1">
    <source>
        <dbReference type="ARBA" id="ARBA00038494"/>
    </source>
</evidence>
<keyword evidence="5" id="KW-1185">Reference proteome</keyword>
<dbReference type="AlphaFoldDB" id="A0A069CZX5"/>
<evidence type="ECO:0000256" key="2">
    <source>
        <dbReference type="SAM" id="Phobius"/>
    </source>
</evidence>
<reference evidence="4 5" key="1">
    <citation type="journal article" date="2015" name="Microbes Environ.">
        <title>Distribution and evolution of nitrogen fixation genes in the phylum bacteroidetes.</title>
        <authorList>
            <person name="Inoue J."/>
            <person name="Oshima K."/>
            <person name="Suda W."/>
            <person name="Sakamoto M."/>
            <person name="Iino T."/>
            <person name="Noda S."/>
            <person name="Hongoh Y."/>
            <person name="Hattori M."/>
            <person name="Ohkuma M."/>
        </authorList>
    </citation>
    <scope>NUCLEOTIDE SEQUENCE [LARGE SCALE GENOMIC DNA]</scope>
    <source>
        <strain evidence="4 5">JCM 15093</strain>
    </source>
</reference>
<proteinExistence type="inferred from homology"/>
<gene>
    <name evidence="4" type="ORF">JCM15093_1318</name>
</gene>
<dbReference type="STRING" id="1121097.GCA_000428125_01716"/>
<dbReference type="EMBL" id="BAJS01000005">
    <property type="protein sequence ID" value="GAK36173.1"/>
    <property type="molecule type" value="Genomic_DNA"/>
</dbReference>
<dbReference type="InterPro" id="IPR029044">
    <property type="entry name" value="Nucleotide-diphossugar_trans"/>
</dbReference>
<sequence>MFSENLFMFLFPAKGKNMYLCDTKNSSYIMEAFAFNSVEVILLSATLLVLIIQSFYYFGLYNRIHARNKALKSGELHFTQELPPLSVIICAKNESENLRKFLPAVLEQDYPQYEVIVINDGSTDESEDLLSALEEKYDHLYHSFTPENSRYISRKKLALTLGIKASKHEWLVFTEANCKPVSNQWLRLMARNFTPRTDVVLGYYGYEYAKGWFNRLVAFDALFHSLRYLGWALAGSPYMGIGRNMAYRKSLFFEQKGFSAHLNLQRGDDDLFINQVAKGFNTKVETALDATVRLEPVEWRKDWIEEKISYIATSSYYKGSQQVVNGLETMSRLLFHALFLGTTLLAILNFHWLVAGLAFLLWMIREVMQAVIINRTAKEQGEGWKYYLTLPLFDFLLPLQNFKVKLYRLYRGKSDFMRR</sequence>
<keyword evidence="4" id="KW-0808">Transferase</keyword>
<feature type="transmembrane region" description="Helical" evidence="2">
    <location>
        <begin position="337"/>
        <end position="364"/>
    </location>
</feature>
<evidence type="ECO:0000259" key="3">
    <source>
        <dbReference type="Pfam" id="PF00535"/>
    </source>
</evidence>
<accession>A0A069CZX5</accession>
<keyword evidence="2" id="KW-1133">Transmembrane helix</keyword>
<protein>
    <submittedName>
        <fullName evidence="4">Glycosyltransferase, family 2</fullName>
    </submittedName>
</protein>
<dbReference type="PANTHER" id="PTHR43630">
    <property type="entry name" value="POLY-BETA-1,6-N-ACETYL-D-GLUCOSAMINE SYNTHASE"/>
    <property type="match status" value="1"/>
</dbReference>
<dbReference type="Gene3D" id="3.90.550.10">
    <property type="entry name" value="Spore Coat Polysaccharide Biosynthesis Protein SpsA, Chain A"/>
    <property type="match status" value="1"/>
</dbReference>
<name>A0A069CZX5_9BACE</name>
<dbReference type="GO" id="GO:0016740">
    <property type="term" value="F:transferase activity"/>
    <property type="evidence" value="ECO:0007669"/>
    <property type="project" value="UniProtKB-KW"/>
</dbReference>
<dbReference type="InterPro" id="IPR001173">
    <property type="entry name" value="Glyco_trans_2-like"/>
</dbReference>
<keyword evidence="2" id="KW-0812">Transmembrane</keyword>
<feature type="domain" description="Glycosyltransferase 2-like" evidence="3">
    <location>
        <begin position="86"/>
        <end position="251"/>
    </location>
</feature>
<evidence type="ECO:0000313" key="4">
    <source>
        <dbReference type="EMBL" id="GAK36173.1"/>
    </source>
</evidence>
<dbReference type="Proteomes" id="UP000027601">
    <property type="component" value="Unassembled WGS sequence"/>
</dbReference>
<comment type="caution">
    <text evidence="4">The sequence shown here is derived from an EMBL/GenBank/DDBJ whole genome shotgun (WGS) entry which is preliminary data.</text>
</comment>
<dbReference type="Pfam" id="PF00535">
    <property type="entry name" value="Glycos_transf_2"/>
    <property type="match status" value="1"/>
</dbReference>
<dbReference type="SUPFAM" id="SSF53448">
    <property type="entry name" value="Nucleotide-diphospho-sugar transferases"/>
    <property type="match status" value="1"/>
</dbReference>
<dbReference type="PANTHER" id="PTHR43630:SF2">
    <property type="entry name" value="GLYCOSYLTRANSFERASE"/>
    <property type="match status" value="1"/>
</dbReference>
<dbReference type="eggNOG" id="COG1215">
    <property type="taxonomic scope" value="Bacteria"/>
</dbReference>
<feature type="transmembrane region" description="Helical" evidence="2">
    <location>
        <begin position="40"/>
        <end position="59"/>
    </location>
</feature>
<evidence type="ECO:0000313" key="5">
    <source>
        <dbReference type="Proteomes" id="UP000027601"/>
    </source>
</evidence>
<comment type="similarity">
    <text evidence="1">Belongs to the glycosyltransferase 2 family. WaaE/KdtX subfamily.</text>
</comment>
<keyword evidence="2" id="KW-0472">Membrane</keyword>
<organism evidence="4 5">
    <name type="scientific">Bacteroides graminisolvens DSM 19988 = JCM 15093</name>
    <dbReference type="NCBI Taxonomy" id="1121097"/>
    <lineage>
        <taxon>Bacteria</taxon>
        <taxon>Pseudomonadati</taxon>
        <taxon>Bacteroidota</taxon>
        <taxon>Bacteroidia</taxon>
        <taxon>Bacteroidales</taxon>
        <taxon>Bacteroidaceae</taxon>
        <taxon>Bacteroides</taxon>
    </lineage>
</organism>